<evidence type="ECO:0000313" key="2">
    <source>
        <dbReference type="EMBL" id="CBA28162.1"/>
    </source>
</evidence>
<sequence length="138" mass="15126">MKLKRTIVAMLVVLFLSACREEMSPLVAGSVSYATQGDVWIEKTLSQQQLQGLSLWLAQNSSNWGRCFISPSGSTLNISLKHANGSSSSISQLKFHSSQTTLMANRLSGSNLSEQPCALQSFTQVDIESLHQLLELPR</sequence>
<proteinExistence type="predicted"/>
<evidence type="ECO:0008006" key="3">
    <source>
        <dbReference type="Google" id="ProtNLM"/>
    </source>
</evidence>
<feature type="signal peptide" evidence="1">
    <location>
        <begin position="1"/>
        <end position="20"/>
    </location>
</feature>
<dbReference type="PROSITE" id="PS51257">
    <property type="entry name" value="PROKAR_LIPOPROTEIN"/>
    <property type="match status" value="1"/>
</dbReference>
<gene>
    <name evidence="2" type="ORF">Csp_A05900</name>
</gene>
<reference evidence="2" key="1">
    <citation type="journal article" date="2010" name="Nature">
        <title>The dynamic genome of Hydra.</title>
        <authorList>
            <person name="Chapman J.A."/>
            <person name="Kirkness E.F."/>
            <person name="Simakov O."/>
            <person name="Hampson S.E."/>
            <person name="Mitros T."/>
            <person name="Weinmaier T."/>
            <person name="Rattei T."/>
            <person name="Balasubramanian P.G."/>
            <person name="Borman J."/>
            <person name="Busam D."/>
            <person name="Disbennett K."/>
            <person name="Pfannkoch C."/>
            <person name="Sumin N."/>
            <person name="Sutton G."/>
            <person name="Viswanathan L."/>
            <person name="Walenz B."/>
            <person name="Goodstein D.M."/>
            <person name="Hellsten U."/>
            <person name="Kawashima T."/>
            <person name="Prochnik S.E."/>
            <person name="Putnam N.H."/>
            <person name="Shu S."/>
            <person name="Blumberg B."/>
            <person name="Dana C.E."/>
            <person name="Gee L."/>
            <person name="Kibler D.F."/>
            <person name="Law L."/>
            <person name="Lindgens D."/>
            <person name="Martinez D.E."/>
            <person name="Peng J."/>
            <person name="Wigge P.A."/>
            <person name="Bertulat B."/>
            <person name="Guder C."/>
            <person name="Nakamura Y."/>
            <person name="Ozbek S."/>
            <person name="Watanabe H."/>
            <person name="Khalturin K."/>
            <person name="Hemmrich G."/>
            <person name="Franke A."/>
            <person name="Augustin R."/>
            <person name="Fraune S."/>
            <person name="Hayakawa E."/>
            <person name="Hayakawa S."/>
            <person name="Hirose M."/>
            <person name="Hwang J."/>
            <person name="Ikeo K."/>
            <person name="Nishimiya-Fujisawa C."/>
            <person name="Ogura A."/>
            <person name="Takahashi T."/>
            <person name="Steinmetz P.R."/>
            <person name="Zhang X."/>
            <person name="Aufschnaiter R."/>
            <person name="Eder M.K."/>
            <person name="Gorny A.K."/>
            <person name="Salvenmoser W."/>
            <person name="Heimberg A.M."/>
            <person name="Wheeler B.M."/>
            <person name="Peterson K.J."/>
            <person name="Boettger A."/>
            <person name="Tischler P."/>
            <person name="Wolf A."/>
            <person name="Gojobori T."/>
            <person name="Remington K.A."/>
            <person name="Strausberg R.L."/>
            <person name="Venter J."/>
            <person name="Technau U."/>
            <person name="Hobmayer B."/>
            <person name="Bosch T.C."/>
            <person name="Holstein T.W."/>
            <person name="Fujisawa T."/>
            <person name="Bode H.R."/>
            <person name="David C.N."/>
            <person name="Rokhsar D.S."/>
            <person name="Steele R.E."/>
        </authorList>
    </citation>
    <scope>NUCLEOTIDE SEQUENCE</scope>
</reference>
<accession>C9Y8Y9</accession>
<keyword evidence="1" id="KW-0732">Signal</keyword>
<name>C9Y8Y9_CURXX</name>
<protein>
    <recommendedName>
        <fullName evidence="3">Lipoprotein</fullName>
    </recommendedName>
</protein>
<dbReference type="EMBL" id="FN543104">
    <property type="protein sequence ID" value="CBA28162.1"/>
    <property type="molecule type" value="Genomic_DNA"/>
</dbReference>
<evidence type="ECO:0000256" key="1">
    <source>
        <dbReference type="SAM" id="SignalP"/>
    </source>
</evidence>
<dbReference type="AlphaFoldDB" id="C9Y8Y9"/>
<organism evidence="2">
    <name type="scientific">Curvibacter symbiont subsp. Hydra magnipapillata</name>
    <dbReference type="NCBI Taxonomy" id="667019"/>
    <lineage>
        <taxon>Bacteria</taxon>
        <taxon>Pseudomonadati</taxon>
        <taxon>Pseudomonadota</taxon>
        <taxon>Betaproteobacteria</taxon>
        <taxon>Burkholderiales</taxon>
        <taxon>Comamonadaceae</taxon>
        <taxon>Curvibacter</taxon>
    </lineage>
</organism>
<feature type="chain" id="PRO_5003003706" description="Lipoprotein" evidence="1">
    <location>
        <begin position="21"/>
        <end position="138"/>
    </location>
</feature>